<proteinExistence type="predicted"/>
<keyword evidence="1" id="KW-1133">Transmembrane helix</keyword>
<evidence type="ECO:0000256" key="1">
    <source>
        <dbReference type="SAM" id="Phobius"/>
    </source>
</evidence>
<protein>
    <submittedName>
        <fullName evidence="2">Uncharacterized protein</fullName>
    </submittedName>
</protein>
<organism evidence="2">
    <name type="scientific">Proboscia inermis</name>
    <dbReference type="NCBI Taxonomy" id="420281"/>
    <lineage>
        <taxon>Eukaryota</taxon>
        <taxon>Sar</taxon>
        <taxon>Stramenopiles</taxon>
        <taxon>Ochrophyta</taxon>
        <taxon>Bacillariophyta</taxon>
        <taxon>Coscinodiscophyceae</taxon>
        <taxon>Rhizosoleniophycidae</taxon>
        <taxon>Rhizosoleniales</taxon>
        <taxon>Rhizosoleniaceae</taxon>
        <taxon>Proboscia</taxon>
    </lineage>
</organism>
<gene>
    <name evidence="2" type="ORF">PINE0816_LOCUS22420</name>
</gene>
<evidence type="ECO:0000313" key="2">
    <source>
        <dbReference type="EMBL" id="CAD8426258.1"/>
    </source>
</evidence>
<name>A0A7S0CKU1_9STRA</name>
<reference evidence="2" key="1">
    <citation type="submission" date="2021-01" db="EMBL/GenBank/DDBJ databases">
        <authorList>
            <person name="Corre E."/>
            <person name="Pelletier E."/>
            <person name="Niang G."/>
            <person name="Scheremetjew M."/>
            <person name="Finn R."/>
            <person name="Kale V."/>
            <person name="Holt S."/>
            <person name="Cochrane G."/>
            <person name="Meng A."/>
            <person name="Brown T."/>
            <person name="Cohen L."/>
        </authorList>
    </citation>
    <scope>NUCLEOTIDE SEQUENCE</scope>
    <source>
        <strain evidence="2">CCAP1064/1</strain>
    </source>
</reference>
<accession>A0A7S0CKU1</accession>
<feature type="transmembrane region" description="Helical" evidence="1">
    <location>
        <begin position="119"/>
        <end position="146"/>
    </location>
</feature>
<dbReference type="AlphaFoldDB" id="A0A7S0CKU1"/>
<dbReference type="EMBL" id="HBEL01048460">
    <property type="protein sequence ID" value="CAD8426258.1"/>
    <property type="molecule type" value="Transcribed_RNA"/>
</dbReference>
<sequence length="360" mass="39837">MPTSDERQSDPEGLISQVVKIVETARDDLNGSLGTVISYNVERNRYSVNVWLQNVPQIFSLKPGNLIKASAIEKAKYSAQNMFSEFQRLQKDPRVRDQIRTMYQSSQRFLPSFLSPERFALLSMLLFILGIKFLGLSKMFMLLSLLSLPIVVSLEDIQRGTDMKSIVRNFPKNLRKTVVQTTGFTGVSEKVALVGFAIVVCLSIKILVTNPTPLPRQMTRPPTPVDASSMNSFSAEDMYKLGYDDGIEKKSFGTSLPAEASLILPSEQQGLDANLEGGFDSADDINWQYNSPSPPNSPSSRFGTASMLSLFHLGRTVKNLATGPDGRLNPQIFVANARMMEPMQMGLVGLSAYGLLKAFF</sequence>
<keyword evidence="1" id="KW-0812">Transmembrane</keyword>
<keyword evidence="1" id="KW-0472">Membrane</keyword>